<organism evidence="1 2">
    <name type="scientific">Silurus asotus</name>
    <name type="common">Amur catfish</name>
    <name type="synonym">Parasilurus asotus</name>
    <dbReference type="NCBI Taxonomy" id="30991"/>
    <lineage>
        <taxon>Eukaryota</taxon>
        <taxon>Metazoa</taxon>
        <taxon>Chordata</taxon>
        <taxon>Craniata</taxon>
        <taxon>Vertebrata</taxon>
        <taxon>Euteleostomi</taxon>
        <taxon>Actinopterygii</taxon>
        <taxon>Neopterygii</taxon>
        <taxon>Teleostei</taxon>
        <taxon>Ostariophysi</taxon>
        <taxon>Siluriformes</taxon>
        <taxon>Siluridae</taxon>
        <taxon>Silurus</taxon>
    </lineage>
</organism>
<evidence type="ECO:0000313" key="1">
    <source>
        <dbReference type="EMBL" id="KAI5608303.1"/>
    </source>
</evidence>
<dbReference type="Gene3D" id="1.20.120.1750">
    <property type="match status" value="1"/>
</dbReference>
<dbReference type="EMBL" id="MU583213">
    <property type="protein sequence ID" value="KAI5608303.1"/>
    <property type="molecule type" value="Genomic_DNA"/>
</dbReference>
<dbReference type="AlphaFoldDB" id="A0AAD5A1S4"/>
<keyword evidence="2" id="KW-1185">Reference proteome</keyword>
<dbReference type="Proteomes" id="UP001205998">
    <property type="component" value="Unassembled WGS sequence"/>
</dbReference>
<evidence type="ECO:0000313" key="2">
    <source>
        <dbReference type="Proteomes" id="UP001205998"/>
    </source>
</evidence>
<dbReference type="SUPFAM" id="SSF57850">
    <property type="entry name" value="RING/U-box"/>
    <property type="match status" value="1"/>
</dbReference>
<proteinExistence type="predicted"/>
<accession>A0AAD5A1S4</accession>
<dbReference type="CDD" id="cd20336">
    <property type="entry name" value="Rcat_RBR"/>
    <property type="match status" value="1"/>
</dbReference>
<reference evidence="1" key="1">
    <citation type="submission" date="2018-07" db="EMBL/GenBank/DDBJ databases">
        <title>Comparative genomics of catfishes provides insights into carnivory and benthic adaptation.</title>
        <authorList>
            <person name="Zhang Y."/>
            <person name="Wang D."/>
            <person name="Peng Z."/>
            <person name="Zheng S."/>
            <person name="Shao F."/>
            <person name="Tao W."/>
        </authorList>
    </citation>
    <scope>NUCLEOTIDE SEQUENCE</scope>
    <source>
        <strain evidence="1">Chongqing</strain>
    </source>
</reference>
<dbReference type="Pfam" id="PF22191">
    <property type="entry name" value="IBR_1"/>
    <property type="match status" value="1"/>
</dbReference>
<protein>
    <recommendedName>
        <fullName evidence="3">RBR-type E3 ubiquitin transferase</fullName>
    </recommendedName>
</protein>
<name>A0AAD5A1S4_SILAS</name>
<sequence length="241" mass="26793">MKVLPRRIEVMSHCTPKPKCPGCHQEVTTSSKSQCVPCKLCSKVKRRVFRFCWDCQREWPQSASSSSSCTLQNCALRAALLSSKRNKDHNSSAFGCPYFRACPRCNTLLTHNGQGCPNIECPKCGTEFCFRCLQLSDFCAGTLDSNDSSDEEEFVEGAAKKDRSHEPLYAQAKVSRLPSGSCHELEGTVCSLQNVFQSQTSCVSLLLGLSARVATERFNQQQLHTAELRSPGRSAFRHTNQ</sequence>
<evidence type="ECO:0008006" key="3">
    <source>
        <dbReference type="Google" id="ProtNLM"/>
    </source>
</evidence>
<gene>
    <name evidence="1" type="ORF">C0J50_6774</name>
</gene>
<comment type="caution">
    <text evidence="1">The sequence shown here is derived from an EMBL/GenBank/DDBJ whole genome shotgun (WGS) entry which is preliminary data.</text>
</comment>